<accession>A0A0K2W3M5</accession>
<sequence length="198" mass="21211">MWKCSIVATAVLSLTLATSPVSAKEKIWKFNGEVIDNSLKCDLAMAARSGSYQISANLMNARIVVTVENARSVESKFSAKFPLFSFGAGGGVSSDKKVTQKHEATFRINKQNSVNCAKNNKFATGLLDCLKDALREISDKDRTDAKATCTSVFTATYSGSASAKLPVWTIELGPELTGKNTVSYNLNAVVPASKASEK</sequence>
<dbReference type="AlphaFoldDB" id="A0A0K2W3M5"/>
<organism evidence="2 3">
    <name type="scientific">Mesorhizobium plurifarium</name>
    <dbReference type="NCBI Taxonomy" id="69974"/>
    <lineage>
        <taxon>Bacteria</taxon>
        <taxon>Pseudomonadati</taxon>
        <taxon>Pseudomonadota</taxon>
        <taxon>Alphaproteobacteria</taxon>
        <taxon>Hyphomicrobiales</taxon>
        <taxon>Phyllobacteriaceae</taxon>
        <taxon>Mesorhizobium</taxon>
    </lineage>
</organism>
<reference evidence="3" key="1">
    <citation type="submission" date="2014-08" db="EMBL/GenBank/DDBJ databases">
        <authorList>
            <person name="Edwards T."/>
        </authorList>
    </citation>
    <scope>NUCLEOTIDE SEQUENCE [LARGE SCALE GENOMIC DNA]</scope>
</reference>
<gene>
    <name evidence="2" type="ORF">MPL1032_300009</name>
</gene>
<evidence type="ECO:0000256" key="1">
    <source>
        <dbReference type="SAM" id="SignalP"/>
    </source>
</evidence>
<keyword evidence="1" id="KW-0732">Signal</keyword>
<evidence type="ECO:0000313" key="3">
    <source>
        <dbReference type="Proteomes" id="UP000182888"/>
    </source>
</evidence>
<dbReference type="EMBL" id="CCND01000024">
    <property type="protein sequence ID" value="CDX60764.1"/>
    <property type="molecule type" value="Genomic_DNA"/>
</dbReference>
<evidence type="ECO:0000313" key="2">
    <source>
        <dbReference type="EMBL" id="CDX60764.1"/>
    </source>
</evidence>
<proteinExistence type="predicted"/>
<dbReference type="Proteomes" id="UP000182888">
    <property type="component" value="Unassembled WGS sequence"/>
</dbReference>
<feature type="chain" id="PRO_5005490166" evidence="1">
    <location>
        <begin position="24"/>
        <end position="198"/>
    </location>
</feature>
<name>A0A0K2W3M5_MESPL</name>
<feature type="signal peptide" evidence="1">
    <location>
        <begin position="1"/>
        <end position="23"/>
    </location>
</feature>
<protein>
    <submittedName>
        <fullName evidence="2">Uncharacterized protein</fullName>
    </submittedName>
</protein>